<evidence type="ECO:0000313" key="3">
    <source>
        <dbReference type="EMBL" id="CAH3104901.1"/>
    </source>
</evidence>
<proteinExistence type="predicted"/>
<sequence>MHTALKERLVKGTTAAVGSVDESNMNAESLIVKPQKSPSLITKEPFFPIDVSRVLKPETKTKPKSATVFVCPVPGCTKTFARFSDFELHLDVREHVVQNEPADLQHNIYDKLKRDWVAMLCYDRQTQHCQTDST</sequence>
<dbReference type="PROSITE" id="PS50157">
    <property type="entry name" value="ZINC_FINGER_C2H2_2"/>
    <property type="match status" value="1"/>
</dbReference>
<evidence type="ECO:0000259" key="2">
    <source>
        <dbReference type="PROSITE" id="PS50157"/>
    </source>
</evidence>
<gene>
    <name evidence="3" type="ORF">PMEA_00034936</name>
</gene>
<evidence type="ECO:0000256" key="1">
    <source>
        <dbReference type="PROSITE-ProRule" id="PRU00042"/>
    </source>
</evidence>
<keyword evidence="1" id="KW-0479">Metal-binding</keyword>
<keyword evidence="1" id="KW-0862">Zinc</keyword>
<comment type="caution">
    <text evidence="3">The sequence shown here is derived from an EMBL/GenBank/DDBJ whole genome shotgun (WGS) entry which is preliminary data.</text>
</comment>
<keyword evidence="4" id="KW-1185">Reference proteome</keyword>
<dbReference type="AlphaFoldDB" id="A0AAU9WAM0"/>
<dbReference type="Proteomes" id="UP001159428">
    <property type="component" value="Unassembled WGS sequence"/>
</dbReference>
<evidence type="ECO:0000313" key="4">
    <source>
        <dbReference type="Proteomes" id="UP001159428"/>
    </source>
</evidence>
<reference evidence="3 4" key="1">
    <citation type="submission" date="2022-05" db="EMBL/GenBank/DDBJ databases">
        <authorList>
            <consortium name="Genoscope - CEA"/>
            <person name="William W."/>
        </authorList>
    </citation>
    <scope>NUCLEOTIDE SEQUENCE [LARGE SCALE GENOMIC DNA]</scope>
</reference>
<dbReference type="GO" id="GO:0008270">
    <property type="term" value="F:zinc ion binding"/>
    <property type="evidence" value="ECO:0007669"/>
    <property type="project" value="UniProtKB-KW"/>
</dbReference>
<protein>
    <recommendedName>
        <fullName evidence="2">C2H2-type domain-containing protein</fullName>
    </recommendedName>
</protein>
<dbReference type="PROSITE" id="PS00028">
    <property type="entry name" value="ZINC_FINGER_C2H2_1"/>
    <property type="match status" value="1"/>
</dbReference>
<dbReference type="Gene3D" id="3.30.160.60">
    <property type="entry name" value="Classic Zinc Finger"/>
    <property type="match status" value="1"/>
</dbReference>
<keyword evidence="1" id="KW-0863">Zinc-finger</keyword>
<feature type="domain" description="C2H2-type" evidence="2">
    <location>
        <begin position="69"/>
        <end position="100"/>
    </location>
</feature>
<name>A0AAU9WAM0_9CNID</name>
<organism evidence="3 4">
    <name type="scientific">Pocillopora meandrina</name>
    <dbReference type="NCBI Taxonomy" id="46732"/>
    <lineage>
        <taxon>Eukaryota</taxon>
        <taxon>Metazoa</taxon>
        <taxon>Cnidaria</taxon>
        <taxon>Anthozoa</taxon>
        <taxon>Hexacorallia</taxon>
        <taxon>Scleractinia</taxon>
        <taxon>Astrocoeniina</taxon>
        <taxon>Pocilloporidae</taxon>
        <taxon>Pocillopora</taxon>
    </lineage>
</organism>
<dbReference type="InterPro" id="IPR013087">
    <property type="entry name" value="Znf_C2H2_type"/>
</dbReference>
<dbReference type="EMBL" id="CALNXJ010000009">
    <property type="protein sequence ID" value="CAH3104901.1"/>
    <property type="molecule type" value="Genomic_DNA"/>
</dbReference>
<accession>A0AAU9WAM0</accession>